<accession>A0A5B7FNP3</accession>
<comment type="caution">
    <text evidence="2">The sequence shown here is derived from an EMBL/GenBank/DDBJ whole genome shotgun (WGS) entry which is preliminary data.</text>
</comment>
<protein>
    <submittedName>
        <fullName evidence="2">Uncharacterized protein</fullName>
    </submittedName>
</protein>
<keyword evidence="3" id="KW-1185">Reference proteome</keyword>
<dbReference type="Proteomes" id="UP000324222">
    <property type="component" value="Unassembled WGS sequence"/>
</dbReference>
<reference evidence="2 3" key="1">
    <citation type="submission" date="2019-05" db="EMBL/GenBank/DDBJ databases">
        <title>Another draft genome of Portunus trituberculatus and its Hox gene families provides insights of decapod evolution.</title>
        <authorList>
            <person name="Jeong J.-H."/>
            <person name="Song I."/>
            <person name="Kim S."/>
            <person name="Choi T."/>
            <person name="Kim D."/>
            <person name="Ryu S."/>
            <person name="Kim W."/>
        </authorList>
    </citation>
    <scope>NUCLEOTIDE SEQUENCE [LARGE SCALE GENOMIC DNA]</scope>
    <source>
        <tissue evidence="2">Muscle</tissue>
    </source>
</reference>
<evidence type="ECO:0000313" key="3">
    <source>
        <dbReference type="Proteomes" id="UP000324222"/>
    </source>
</evidence>
<organism evidence="2 3">
    <name type="scientific">Portunus trituberculatus</name>
    <name type="common">Swimming crab</name>
    <name type="synonym">Neptunus trituberculatus</name>
    <dbReference type="NCBI Taxonomy" id="210409"/>
    <lineage>
        <taxon>Eukaryota</taxon>
        <taxon>Metazoa</taxon>
        <taxon>Ecdysozoa</taxon>
        <taxon>Arthropoda</taxon>
        <taxon>Crustacea</taxon>
        <taxon>Multicrustacea</taxon>
        <taxon>Malacostraca</taxon>
        <taxon>Eumalacostraca</taxon>
        <taxon>Eucarida</taxon>
        <taxon>Decapoda</taxon>
        <taxon>Pleocyemata</taxon>
        <taxon>Brachyura</taxon>
        <taxon>Eubrachyura</taxon>
        <taxon>Portunoidea</taxon>
        <taxon>Portunidae</taxon>
        <taxon>Portuninae</taxon>
        <taxon>Portunus</taxon>
    </lineage>
</organism>
<evidence type="ECO:0000313" key="2">
    <source>
        <dbReference type="EMBL" id="MPC49350.1"/>
    </source>
</evidence>
<feature type="region of interest" description="Disordered" evidence="1">
    <location>
        <begin position="46"/>
        <end position="68"/>
    </location>
</feature>
<gene>
    <name evidence="2" type="ORF">E2C01_043149</name>
</gene>
<feature type="compositionally biased region" description="Polar residues" evidence="1">
    <location>
        <begin position="47"/>
        <end position="68"/>
    </location>
</feature>
<evidence type="ECO:0000256" key="1">
    <source>
        <dbReference type="SAM" id="MobiDB-lite"/>
    </source>
</evidence>
<proteinExistence type="predicted"/>
<dbReference type="EMBL" id="VSRR010008822">
    <property type="protein sequence ID" value="MPC49350.1"/>
    <property type="molecule type" value="Genomic_DNA"/>
</dbReference>
<sequence>MQVSHPITPHTPISLHSTTTHFLTPLTSRPQHTSLSPHHPHHLMPTISLSPFASSPHQQAHDSPSSQHVLTPTCHVMSLTSSKVRNPSRHPYRQPSTCHLRSKHRTLQRSVVYTFNRLWWKLLCFPVLSCF</sequence>
<dbReference type="AlphaFoldDB" id="A0A5B7FNP3"/>
<name>A0A5B7FNP3_PORTR</name>